<dbReference type="EMBL" id="CP028913">
    <property type="protein sequence ID" value="AWB96681.1"/>
    <property type="molecule type" value="Genomic_DNA"/>
</dbReference>
<dbReference type="Proteomes" id="UP000244729">
    <property type="component" value="Chromosome"/>
</dbReference>
<evidence type="ECO:0000256" key="3">
    <source>
        <dbReference type="SAM" id="Phobius"/>
    </source>
</evidence>
<sequence length="176" mass="18968">MPHRRRANSVKNAALFVVLIPRNIGVLLIRGYRAVISPLYGDVCRYYPSCSAYGLGSVQQRGLIAGSVLTAWRILRCNPWTSGGIDDVKAASHSRYRITRFGWVVPTGFGQTDVAFPSFADTDHGAHHHATGFTGHEASVDSDRLVTGALSDSAAADAPRDDAELLLSSPSSSRKD</sequence>
<evidence type="ECO:0000256" key="2">
    <source>
        <dbReference type="SAM" id="MobiDB-lite"/>
    </source>
</evidence>
<dbReference type="PANTHER" id="PTHR33383:SF1">
    <property type="entry name" value="MEMBRANE PROTEIN INSERTION EFFICIENCY FACTOR-RELATED"/>
    <property type="match status" value="1"/>
</dbReference>
<dbReference type="SMART" id="SM01234">
    <property type="entry name" value="Haemolytic"/>
    <property type="match status" value="1"/>
</dbReference>
<name>A0A2S0WZE4_9MICO</name>
<keyword evidence="3" id="KW-1133">Transmembrane helix</keyword>
<protein>
    <recommendedName>
        <fullName evidence="1">Putative membrane protein insertion efficiency factor</fullName>
    </recommendedName>
</protein>
<dbReference type="Pfam" id="PF01809">
    <property type="entry name" value="YidD"/>
    <property type="match status" value="1"/>
</dbReference>
<keyword evidence="1 3" id="KW-0472">Membrane</keyword>
<dbReference type="KEGG" id="agm:DCE93_14350"/>
<reference evidence="4 5" key="1">
    <citation type="submission" date="2018-04" db="EMBL/GenBank/DDBJ databases">
        <authorList>
            <person name="Li J."/>
        </authorList>
    </citation>
    <scope>NUCLEOTIDE SEQUENCE [LARGE SCALE GENOMIC DNA]</scope>
    <source>
        <strain evidence="5">30A</strain>
    </source>
</reference>
<dbReference type="AlphaFoldDB" id="A0A2S0WZE4"/>
<dbReference type="NCBIfam" id="TIGR00278">
    <property type="entry name" value="membrane protein insertion efficiency factor YidD"/>
    <property type="match status" value="1"/>
</dbReference>
<accession>A0A2S0WZE4</accession>
<feature type="transmembrane region" description="Helical" evidence="3">
    <location>
        <begin position="12"/>
        <end position="32"/>
    </location>
</feature>
<dbReference type="GO" id="GO:0005886">
    <property type="term" value="C:plasma membrane"/>
    <property type="evidence" value="ECO:0007669"/>
    <property type="project" value="UniProtKB-SubCell"/>
</dbReference>
<comment type="similarity">
    <text evidence="1">Belongs to the UPF0161 family.</text>
</comment>
<dbReference type="OrthoDB" id="9801753at2"/>
<proteinExistence type="inferred from homology"/>
<feature type="region of interest" description="Disordered" evidence="2">
    <location>
        <begin position="152"/>
        <end position="176"/>
    </location>
</feature>
<organism evidence="4 5">
    <name type="scientific">Agromyces badenianii</name>
    <dbReference type="NCBI Taxonomy" id="2080742"/>
    <lineage>
        <taxon>Bacteria</taxon>
        <taxon>Bacillati</taxon>
        <taxon>Actinomycetota</taxon>
        <taxon>Actinomycetes</taxon>
        <taxon>Micrococcales</taxon>
        <taxon>Microbacteriaceae</taxon>
        <taxon>Agromyces</taxon>
    </lineage>
</organism>
<keyword evidence="3" id="KW-0812">Transmembrane</keyword>
<dbReference type="PANTHER" id="PTHR33383">
    <property type="entry name" value="MEMBRANE PROTEIN INSERTION EFFICIENCY FACTOR-RELATED"/>
    <property type="match status" value="1"/>
</dbReference>
<comment type="function">
    <text evidence="1">Could be involved in insertion of integral membrane proteins into the membrane.</text>
</comment>
<evidence type="ECO:0000313" key="4">
    <source>
        <dbReference type="EMBL" id="AWB96681.1"/>
    </source>
</evidence>
<gene>
    <name evidence="4" type="ORF">DCE93_14350</name>
</gene>
<keyword evidence="1" id="KW-1003">Cell membrane</keyword>
<evidence type="ECO:0000313" key="5">
    <source>
        <dbReference type="Proteomes" id="UP000244729"/>
    </source>
</evidence>
<dbReference type="HAMAP" id="MF_00386">
    <property type="entry name" value="UPF0161_YidD"/>
    <property type="match status" value="1"/>
</dbReference>
<evidence type="ECO:0000256" key="1">
    <source>
        <dbReference type="HAMAP-Rule" id="MF_00386"/>
    </source>
</evidence>
<dbReference type="InterPro" id="IPR002696">
    <property type="entry name" value="Membr_insert_effic_factor_YidD"/>
</dbReference>
<keyword evidence="5" id="KW-1185">Reference proteome</keyword>
<comment type="subcellular location">
    <subcellularLocation>
        <location evidence="1">Cell membrane</location>
        <topology evidence="1">Peripheral membrane protein</topology>
        <orientation evidence="1">Cytoplasmic side</orientation>
    </subcellularLocation>
</comment>